<keyword evidence="5" id="KW-1185">Reference proteome</keyword>
<dbReference type="InterPro" id="IPR011598">
    <property type="entry name" value="bHLH_dom"/>
</dbReference>
<feature type="compositionally biased region" description="Low complexity" evidence="2">
    <location>
        <begin position="1"/>
        <end position="17"/>
    </location>
</feature>
<proteinExistence type="predicted"/>
<sequence>MLQQQAAFHLQQQQIRQKSPSGGRTPKKCRFSDSEPDSEKRSLHNNMERMRRIDLRNSFDDLKTLLPSLASAQRAPKVTILKDATSYLHELLQKDRTLSSHVTKLRAHQEELRSTLSRLRKTLASIR</sequence>
<dbReference type="PANTHER" id="PTHR45851">
    <property type="entry name" value="MYC PROTO-ONCOGENE"/>
    <property type="match status" value="1"/>
</dbReference>
<dbReference type="InterPro" id="IPR002418">
    <property type="entry name" value="Tscrpt_reg_Myc"/>
</dbReference>
<keyword evidence="1" id="KW-0238">DNA-binding</keyword>
<dbReference type="GO" id="GO:0046983">
    <property type="term" value="F:protein dimerization activity"/>
    <property type="evidence" value="ECO:0007669"/>
    <property type="project" value="InterPro"/>
</dbReference>
<dbReference type="FunFam" id="4.10.280.10:FF:000019">
    <property type="entry name" value="Myc proto-oncogene protein"/>
    <property type="match status" value="1"/>
</dbReference>
<dbReference type="Proteomes" id="UP000479000">
    <property type="component" value="Unassembled WGS sequence"/>
</dbReference>
<feature type="domain" description="BHLH" evidence="3">
    <location>
        <begin position="39"/>
        <end position="91"/>
    </location>
</feature>
<dbReference type="EMBL" id="CADCXU010009731">
    <property type="protein sequence ID" value="CAB0000636.1"/>
    <property type="molecule type" value="Genomic_DNA"/>
</dbReference>
<evidence type="ECO:0000313" key="4">
    <source>
        <dbReference type="EMBL" id="CAB0000636.1"/>
    </source>
</evidence>
<accession>A0A6H5GBH1</accession>
<evidence type="ECO:0000259" key="3">
    <source>
        <dbReference type="PROSITE" id="PS50888"/>
    </source>
</evidence>
<gene>
    <name evidence="4" type="ORF">NTEN_LOCUS6423</name>
</gene>
<evidence type="ECO:0000256" key="2">
    <source>
        <dbReference type="SAM" id="MobiDB-lite"/>
    </source>
</evidence>
<reference evidence="4 5" key="1">
    <citation type="submission" date="2020-02" db="EMBL/GenBank/DDBJ databases">
        <authorList>
            <person name="Ferguson B K."/>
        </authorList>
    </citation>
    <scope>NUCLEOTIDE SEQUENCE [LARGE SCALE GENOMIC DNA]</scope>
</reference>
<dbReference type="CDD" id="cd11400">
    <property type="entry name" value="bHLHzip_Myc"/>
    <property type="match status" value="1"/>
</dbReference>
<dbReference type="InterPro" id="IPR050433">
    <property type="entry name" value="Myc_transcription_factors"/>
</dbReference>
<feature type="region of interest" description="Disordered" evidence="2">
    <location>
        <begin position="1"/>
        <end position="46"/>
    </location>
</feature>
<dbReference type="OrthoDB" id="5964374at2759"/>
<dbReference type="InterPro" id="IPR036638">
    <property type="entry name" value="HLH_DNA-bd_sf"/>
</dbReference>
<dbReference type="SMART" id="SM00353">
    <property type="entry name" value="HLH"/>
    <property type="match status" value="1"/>
</dbReference>
<dbReference type="SUPFAM" id="SSF47459">
    <property type="entry name" value="HLH, helix-loop-helix DNA-binding domain"/>
    <property type="match status" value="1"/>
</dbReference>
<evidence type="ECO:0000256" key="1">
    <source>
        <dbReference type="ARBA" id="ARBA00023125"/>
    </source>
</evidence>
<dbReference type="PRINTS" id="PR00044">
    <property type="entry name" value="LEUZIPPRMYC"/>
</dbReference>
<name>A0A6H5GBH1_9HEMI</name>
<feature type="non-terminal residue" evidence="4">
    <location>
        <position position="127"/>
    </location>
</feature>
<organism evidence="4 5">
    <name type="scientific">Nesidiocoris tenuis</name>
    <dbReference type="NCBI Taxonomy" id="355587"/>
    <lineage>
        <taxon>Eukaryota</taxon>
        <taxon>Metazoa</taxon>
        <taxon>Ecdysozoa</taxon>
        <taxon>Arthropoda</taxon>
        <taxon>Hexapoda</taxon>
        <taxon>Insecta</taxon>
        <taxon>Pterygota</taxon>
        <taxon>Neoptera</taxon>
        <taxon>Paraneoptera</taxon>
        <taxon>Hemiptera</taxon>
        <taxon>Heteroptera</taxon>
        <taxon>Panheteroptera</taxon>
        <taxon>Cimicomorpha</taxon>
        <taxon>Miridae</taxon>
        <taxon>Dicyphina</taxon>
        <taxon>Nesidiocoris</taxon>
    </lineage>
</organism>
<dbReference type="Pfam" id="PF00010">
    <property type="entry name" value="HLH"/>
    <property type="match status" value="1"/>
</dbReference>
<dbReference type="AlphaFoldDB" id="A0A6H5GBH1"/>
<evidence type="ECO:0000313" key="5">
    <source>
        <dbReference type="Proteomes" id="UP000479000"/>
    </source>
</evidence>
<dbReference type="PROSITE" id="PS50888">
    <property type="entry name" value="BHLH"/>
    <property type="match status" value="1"/>
</dbReference>
<dbReference type="GO" id="GO:0003700">
    <property type="term" value="F:DNA-binding transcription factor activity"/>
    <property type="evidence" value="ECO:0007669"/>
    <property type="project" value="InterPro"/>
</dbReference>
<protein>
    <recommendedName>
        <fullName evidence="3">BHLH domain-containing protein</fullName>
    </recommendedName>
</protein>
<feature type="compositionally biased region" description="Basic and acidic residues" evidence="2">
    <location>
        <begin position="30"/>
        <end position="46"/>
    </location>
</feature>
<dbReference type="GO" id="GO:0003677">
    <property type="term" value="F:DNA binding"/>
    <property type="evidence" value="ECO:0007669"/>
    <property type="project" value="UniProtKB-KW"/>
</dbReference>
<dbReference type="Gene3D" id="4.10.280.10">
    <property type="entry name" value="Helix-loop-helix DNA-binding domain"/>
    <property type="match status" value="1"/>
</dbReference>